<keyword evidence="1" id="KW-0472">Membrane</keyword>
<evidence type="ECO:0000313" key="3">
    <source>
        <dbReference type="Proteomes" id="UP000053766"/>
    </source>
</evidence>
<protein>
    <submittedName>
        <fullName evidence="2">Uncharacterized protein</fullName>
    </submittedName>
</protein>
<sequence>MEKSRKLMMSISEIRPVYALEITMRLTLAIVINFYLSQAIFNKNLGSFLDSMFKASPLRNWNAFRADIDRLPKMQRFWPPHSHIELAAVFTVVLYVLLKYFRYPDNLLRRDVSVATSTSSSGDVDVATRLRSSFMARLLGACVTAILLFTLLLPMQRLAEMHIFVIIVNFIHLLLICLSTAFLMFFPFKMLTTKS</sequence>
<feature type="transmembrane region" description="Helical" evidence="1">
    <location>
        <begin position="82"/>
        <end position="101"/>
    </location>
</feature>
<feature type="transmembrane region" description="Helical" evidence="1">
    <location>
        <begin position="161"/>
        <end position="186"/>
    </location>
</feature>
<evidence type="ECO:0000256" key="1">
    <source>
        <dbReference type="SAM" id="Phobius"/>
    </source>
</evidence>
<feature type="transmembrane region" description="Helical" evidence="1">
    <location>
        <begin position="138"/>
        <end position="155"/>
    </location>
</feature>
<accession>A0A0D8Y1E0</accession>
<feature type="transmembrane region" description="Helical" evidence="1">
    <location>
        <begin position="20"/>
        <end position="41"/>
    </location>
</feature>
<organism evidence="2 3">
    <name type="scientific">Dictyocaulus viviparus</name>
    <name type="common">Bovine lungworm</name>
    <dbReference type="NCBI Taxonomy" id="29172"/>
    <lineage>
        <taxon>Eukaryota</taxon>
        <taxon>Metazoa</taxon>
        <taxon>Ecdysozoa</taxon>
        <taxon>Nematoda</taxon>
        <taxon>Chromadorea</taxon>
        <taxon>Rhabditida</taxon>
        <taxon>Rhabditina</taxon>
        <taxon>Rhabditomorpha</taxon>
        <taxon>Strongyloidea</taxon>
        <taxon>Metastrongylidae</taxon>
        <taxon>Dictyocaulus</taxon>
    </lineage>
</organism>
<dbReference type="OrthoDB" id="5852703at2759"/>
<dbReference type="Proteomes" id="UP000053766">
    <property type="component" value="Unassembled WGS sequence"/>
</dbReference>
<dbReference type="AlphaFoldDB" id="A0A0D8Y1E0"/>
<keyword evidence="3" id="KW-1185">Reference proteome</keyword>
<keyword evidence="1" id="KW-1133">Transmembrane helix</keyword>
<dbReference type="EMBL" id="KN716204">
    <property type="protein sequence ID" value="KJH50505.1"/>
    <property type="molecule type" value="Genomic_DNA"/>
</dbReference>
<gene>
    <name evidence="2" type="ORF">DICVIV_03355</name>
</gene>
<proteinExistence type="predicted"/>
<reference evidence="3" key="2">
    <citation type="journal article" date="2016" name="Sci. Rep.">
        <title>Dictyocaulus viviparus genome, variome and transcriptome elucidate lungworm biology and support future intervention.</title>
        <authorList>
            <person name="McNulty S.N."/>
            <person name="Strube C."/>
            <person name="Rosa B.A."/>
            <person name="Martin J.C."/>
            <person name="Tyagi R."/>
            <person name="Choi Y.J."/>
            <person name="Wang Q."/>
            <person name="Hallsworth Pepin K."/>
            <person name="Zhang X."/>
            <person name="Ozersky P."/>
            <person name="Wilson R.K."/>
            <person name="Sternberg P.W."/>
            <person name="Gasser R.B."/>
            <person name="Mitreva M."/>
        </authorList>
    </citation>
    <scope>NUCLEOTIDE SEQUENCE [LARGE SCALE GENOMIC DNA]</scope>
    <source>
        <strain evidence="3">HannoverDv2000</strain>
    </source>
</reference>
<name>A0A0D8Y1E0_DICVI</name>
<reference evidence="2 3" key="1">
    <citation type="submission" date="2013-11" db="EMBL/GenBank/DDBJ databases">
        <title>Draft genome of the bovine lungworm Dictyocaulus viviparus.</title>
        <authorList>
            <person name="Mitreva M."/>
        </authorList>
    </citation>
    <scope>NUCLEOTIDE SEQUENCE [LARGE SCALE GENOMIC DNA]</scope>
    <source>
        <strain evidence="2 3">HannoverDv2000</strain>
    </source>
</reference>
<keyword evidence="1" id="KW-0812">Transmembrane</keyword>
<evidence type="ECO:0000313" key="2">
    <source>
        <dbReference type="EMBL" id="KJH50505.1"/>
    </source>
</evidence>